<keyword evidence="2" id="KW-1133">Transmembrane helix</keyword>
<dbReference type="AlphaFoldDB" id="A0A1I7X5Z1"/>
<evidence type="ECO:0000256" key="1">
    <source>
        <dbReference type="SAM" id="MobiDB-lite"/>
    </source>
</evidence>
<feature type="transmembrane region" description="Helical" evidence="2">
    <location>
        <begin position="12"/>
        <end position="36"/>
    </location>
</feature>
<proteinExistence type="predicted"/>
<keyword evidence="3" id="KW-1185">Reference proteome</keyword>
<feature type="region of interest" description="Disordered" evidence="1">
    <location>
        <begin position="172"/>
        <end position="197"/>
    </location>
</feature>
<evidence type="ECO:0000313" key="3">
    <source>
        <dbReference type="Proteomes" id="UP000095283"/>
    </source>
</evidence>
<name>A0A1I7X5Z1_HETBA</name>
<keyword evidence="2" id="KW-0472">Membrane</keyword>
<sequence>MAPATKKPQVNWHLFTGLLGVYSKVLLFKCVIYRFISLVTEKIMERLEATTQCKNKQVISIPLESFYKELDEEETKLIALGEYDFDHPCSKTRYLFSRYFRSSQIYVFQMALYLKHLKFGSFVQVKPAFEEFCQPTKKWADVIIPRGGENDVAIDLLVQHIQDLLRTPRGSPELQKNRVDSIDEAADAKSKARARPH</sequence>
<dbReference type="UniPathway" id="UPA00579">
    <property type="reaction ID" value="UER00640"/>
</dbReference>
<reference evidence="4" key="1">
    <citation type="submission" date="2016-11" db="UniProtKB">
        <authorList>
            <consortium name="WormBaseParasite"/>
        </authorList>
    </citation>
    <scope>IDENTIFICATION</scope>
</reference>
<evidence type="ECO:0000256" key="2">
    <source>
        <dbReference type="SAM" id="Phobius"/>
    </source>
</evidence>
<dbReference type="WBParaSite" id="Hba_12983">
    <property type="protein sequence ID" value="Hba_12983"/>
    <property type="gene ID" value="Hba_12983"/>
</dbReference>
<accession>A0A1I7X5Z1</accession>
<dbReference type="GO" id="GO:0044211">
    <property type="term" value="P:CTP salvage"/>
    <property type="evidence" value="ECO:0007669"/>
    <property type="project" value="UniProtKB-UniPathway"/>
</dbReference>
<evidence type="ECO:0000313" key="4">
    <source>
        <dbReference type="WBParaSite" id="Hba_12983"/>
    </source>
</evidence>
<organism evidence="3 4">
    <name type="scientific">Heterorhabditis bacteriophora</name>
    <name type="common">Entomopathogenic nematode worm</name>
    <dbReference type="NCBI Taxonomy" id="37862"/>
    <lineage>
        <taxon>Eukaryota</taxon>
        <taxon>Metazoa</taxon>
        <taxon>Ecdysozoa</taxon>
        <taxon>Nematoda</taxon>
        <taxon>Chromadorea</taxon>
        <taxon>Rhabditida</taxon>
        <taxon>Rhabditina</taxon>
        <taxon>Rhabditomorpha</taxon>
        <taxon>Strongyloidea</taxon>
        <taxon>Heterorhabditidae</taxon>
        <taxon>Heterorhabditis</taxon>
    </lineage>
</organism>
<dbReference type="Proteomes" id="UP000095283">
    <property type="component" value="Unplaced"/>
</dbReference>
<dbReference type="InterPro" id="IPR027417">
    <property type="entry name" value="P-loop_NTPase"/>
</dbReference>
<feature type="compositionally biased region" description="Basic and acidic residues" evidence="1">
    <location>
        <begin position="175"/>
        <end position="190"/>
    </location>
</feature>
<dbReference type="Gene3D" id="3.40.50.300">
    <property type="entry name" value="P-loop containing nucleotide triphosphate hydrolases"/>
    <property type="match status" value="1"/>
</dbReference>
<protein>
    <submittedName>
        <fullName evidence="4">PIPK domain-containing protein</fullName>
    </submittedName>
</protein>
<keyword evidence="2" id="KW-0812">Transmembrane</keyword>